<dbReference type="GeneID" id="104588395"/>
<protein>
    <recommendedName>
        <fullName evidence="4">RING-type E3 ubiquitin transferase</fullName>
        <ecNumber evidence="4">2.3.2.27</ecNumber>
    </recommendedName>
</protein>
<evidence type="ECO:0000256" key="6">
    <source>
        <dbReference type="ARBA" id="ARBA00022692"/>
    </source>
</evidence>
<dbReference type="PANTHER" id="PTHR46913:SF1">
    <property type="entry name" value="RING-H2 FINGER PROTEIN ATL16"/>
    <property type="match status" value="1"/>
</dbReference>
<feature type="transmembrane region" description="Helical" evidence="17">
    <location>
        <begin position="12"/>
        <end position="28"/>
    </location>
</feature>
<dbReference type="InterPro" id="IPR001841">
    <property type="entry name" value="Znf_RING"/>
</dbReference>
<evidence type="ECO:0000256" key="4">
    <source>
        <dbReference type="ARBA" id="ARBA00012483"/>
    </source>
</evidence>
<dbReference type="eggNOG" id="KOG0800">
    <property type="taxonomic scope" value="Eukaryota"/>
</dbReference>
<evidence type="ECO:0000256" key="16">
    <source>
        <dbReference type="SAM" id="MobiDB-lite"/>
    </source>
</evidence>
<gene>
    <name evidence="20" type="primary">LOC104588395</name>
</gene>
<evidence type="ECO:0000256" key="2">
    <source>
        <dbReference type="ARBA" id="ARBA00004167"/>
    </source>
</evidence>
<feature type="non-terminal residue" evidence="20">
    <location>
        <position position="1"/>
    </location>
</feature>
<dbReference type="OMA" id="CHHYENE"/>
<keyword evidence="15" id="KW-0175">Coiled coil</keyword>
<keyword evidence="9" id="KW-0833">Ubl conjugation pathway</keyword>
<dbReference type="OrthoDB" id="8062037at2759"/>
<dbReference type="FunCoup" id="A0A1U7YVV6">
    <property type="interactions" value="17"/>
</dbReference>
<dbReference type="EC" id="2.3.2.27" evidence="4"/>
<dbReference type="GO" id="GO:0016020">
    <property type="term" value="C:membrane"/>
    <property type="evidence" value="ECO:0007669"/>
    <property type="project" value="UniProtKB-SubCell"/>
</dbReference>
<dbReference type="SUPFAM" id="SSF57850">
    <property type="entry name" value="RING/U-box"/>
    <property type="match status" value="1"/>
</dbReference>
<dbReference type="GO" id="GO:0061630">
    <property type="term" value="F:ubiquitin protein ligase activity"/>
    <property type="evidence" value="ECO:0007669"/>
    <property type="project" value="UniProtKB-EC"/>
</dbReference>
<dbReference type="RefSeq" id="XP_010244602.1">
    <property type="nucleotide sequence ID" value="XM_010246300.2"/>
</dbReference>
<dbReference type="Proteomes" id="UP000189703">
    <property type="component" value="Unplaced"/>
</dbReference>
<evidence type="ECO:0000256" key="15">
    <source>
        <dbReference type="SAM" id="Coils"/>
    </source>
</evidence>
<evidence type="ECO:0000313" key="20">
    <source>
        <dbReference type="RefSeq" id="XP_010244602.1"/>
    </source>
</evidence>
<comment type="pathway">
    <text evidence="3">Protein modification; protein ubiquitination.</text>
</comment>
<feature type="domain" description="RING-type" evidence="18">
    <location>
        <begin position="88"/>
        <end position="130"/>
    </location>
</feature>
<evidence type="ECO:0000256" key="3">
    <source>
        <dbReference type="ARBA" id="ARBA00004906"/>
    </source>
</evidence>
<keyword evidence="11 17" id="KW-1133">Transmembrane helix</keyword>
<dbReference type="PROSITE" id="PS50089">
    <property type="entry name" value="ZF_RING_2"/>
    <property type="match status" value="1"/>
</dbReference>
<evidence type="ECO:0000256" key="13">
    <source>
        <dbReference type="ARBA" id="ARBA00024209"/>
    </source>
</evidence>
<evidence type="ECO:0000256" key="5">
    <source>
        <dbReference type="ARBA" id="ARBA00022679"/>
    </source>
</evidence>
<evidence type="ECO:0000256" key="17">
    <source>
        <dbReference type="SAM" id="Phobius"/>
    </source>
</evidence>
<dbReference type="FunFam" id="3.30.40.10:FF:000475">
    <property type="entry name" value="RING-H2 finger protein ATL3"/>
    <property type="match status" value="1"/>
</dbReference>
<dbReference type="InParanoid" id="A0A1U7YVV6"/>
<comment type="similarity">
    <text evidence="13">Belongs to the RING-type zinc finger family. ATL subfamily.</text>
</comment>
<evidence type="ECO:0000256" key="8">
    <source>
        <dbReference type="ARBA" id="ARBA00022771"/>
    </source>
</evidence>
<evidence type="ECO:0000259" key="18">
    <source>
        <dbReference type="PROSITE" id="PS50089"/>
    </source>
</evidence>
<keyword evidence="12 17" id="KW-0472">Membrane</keyword>
<comment type="subcellular location">
    <subcellularLocation>
        <location evidence="2">Membrane</location>
        <topology evidence="2">Single-pass membrane protein</topology>
    </subcellularLocation>
</comment>
<keyword evidence="19" id="KW-1185">Reference proteome</keyword>
<dbReference type="GO" id="GO:0008270">
    <property type="term" value="F:zinc ion binding"/>
    <property type="evidence" value="ECO:0007669"/>
    <property type="project" value="UniProtKB-KW"/>
</dbReference>
<reference evidence="20" key="1">
    <citation type="submission" date="2025-08" db="UniProtKB">
        <authorList>
            <consortium name="RefSeq"/>
        </authorList>
    </citation>
    <scope>IDENTIFICATION</scope>
</reference>
<evidence type="ECO:0000256" key="7">
    <source>
        <dbReference type="ARBA" id="ARBA00022723"/>
    </source>
</evidence>
<evidence type="ECO:0000256" key="11">
    <source>
        <dbReference type="ARBA" id="ARBA00022989"/>
    </source>
</evidence>
<feature type="region of interest" description="Disordered" evidence="16">
    <location>
        <begin position="178"/>
        <end position="206"/>
    </location>
</feature>
<keyword evidence="5" id="KW-0808">Transferase</keyword>
<name>A0A1U7YVV6_NELNU</name>
<keyword evidence="10" id="KW-0862">Zinc</keyword>
<dbReference type="AlphaFoldDB" id="A0A1U7YVV6"/>
<proteinExistence type="inferred from homology"/>
<evidence type="ECO:0000256" key="14">
    <source>
        <dbReference type="PROSITE-ProRule" id="PRU00175"/>
    </source>
</evidence>
<feature type="coiled-coil region" evidence="15">
    <location>
        <begin position="313"/>
        <end position="354"/>
    </location>
</feature>
<dbReference type="Gene3D" id="3.30.40.10">
    <property type="entry name" value="Zinc/RING finger domain, C3HC4 (zinc finger)"/>
    <property type="match status" value="1"/>
</dbReference>
<evidence type="ECO:0000256" key="12">
    <source>
        <dbReference type="ARBA" id="ARBA00023136"/>
    </source>
</evidence>
<dbReference type="InterPro" id="IPR013083">
    <property type="entry name" value="Znf_RING/FYVE/PHD"/>
</dbReference>
<dbReference type="GO" id="GO:0016567">
    <property type="term" value="P:protein ubiquitination"/>
    <property type="evidence" value="ECO:0007669"/>
    <property type="project" value="InterPro"/>
</dbReference>
<sequence length="358" mass="40477">PFLATGDRLAYLFLLHILCLHIYARWLLTRSHRRHNIRCSRHRTHIVFITSDPVASAYTVSRGLDALVLKALPIFVYSSDTHKEVLECAVCLSEFEENEKGRLLPRCKHSFHIDCIDMWFHSHSTCPLCRAPVQPDIPAPATETPVEVVIPVSEPPETEVESITRLYPGCHHYENETSRTCMSSSSSPLPLPPSAPAESTSLGSRRKPLELAGVSIEVPRRKNEGFRGVDEEVGLGSPTGQGFKSPGSRILSLKRILSRDQRARLSSPAAMMPDCSSTTQIVERFRKILSELGRERKGRDAAENAKSELHTSFNRLKVLANEAIKKRDESERQREEALREKEELLRSNERISGEWRRL</sequence>
<dbReference type="InterPro" id="IPR044600">
    <property type="entry name" value="ATL1/ATL16-like"/>
</dbReference>
<accession>A0A1U7YVV6</accession>
<dbReference type="CDD" id="cd16461">
    <property type="entry name" value="RING-H2_EL5-like"/>
    <property type="match status" value="1"/>
</dbReference>
<evidence type="ECO:0000313" key="19">
    <source>
        <dbReference type="Proteomes" id="UP000189703"/>
    </source>
</evidence>
<comment type="catalytic activity">
    <reaction evidence="1">
        <text>S-ubiquitinyl-[E2 ubiquitin-conjugating enzyme]-L-cysteine + [acceptor protein]-L-lysine = [E2 ubiquitin-conjugating enzyme]-L-cysteine + N(6)-ubiquitinyl-[acceptor protein]-L-lysine.</text>
        <dbReference type="EC" id="2.3.2.27"/>
    </reaction>
</comment>
<dbReference type="KEGG" id="nnu:104588395"/>
<evidence type="ECO:0000256" key="9">
    <source>
        <dbReference type="ARBA" id="ARBA00022786"/>
    </source>
</evidence>
<keyword evidence="6 17" id="KW-0812">Transmembrane</keyword>
<organism evidence="19 20">
    <name type="scientific">Nelumbo nucifera</name>
    <name type="common">Sacred lotus</name>
    <dbReference type="NCBI Taxonomy" id="4432"/>
    <lineage>
        <taxon>Eukaryota</taxon>
        <taxon>Viridiplantae</taxon>
        <taxon>Streptophyta</taxon>
        <taxon>Embryophyta</taxon>
        <taxon>Tracheophyta</taxon>
        <taxon>Spermatophyta</taxon>
        <taxon>Magnoliopsida</taxon>
        <taxon>Proteales</taxon>
        <taxon>Nelumbonaceae</taxon>
        <taxon>Nelumbo</taxon>
    </lineage>
</organism>
<evidence type="ECO:0000256" key="10">
    <source>
        <dbReference type="ARBA" id="ARBA00022833"/>
    </source>
</evidence>
<keyword evidence="8 14" id="KW-0863">Zinc-finger</keyword>
<dbReference type="SMART" id="SM00184">
    <property type="entry name" value="RING"/>
    <property type="match status" value="1"/>
</dbReference>
<dbReference type="PANTHER" id="PTHR46913">
    <property type="entry name" value="RING-H2 FINGER PROTEIN ATL16"/>
    <property type="match status" value="1"/>
</dbReference>
<evidence type="ECO:0000256" key="1">
    <source>
        <dbReference type="ARBA" id="ARBA00000900"/>
    </source>
</evidence>
<keyword evidence="7" id="KW-0479">Metal-binding</keyword>
<dbReference type="Pfam" id="PF13639">
    <property type="entry name" value="zf-RING_2"/>
    <property type="match status" value="1"/>
</dbReference>